<gene>
    <name evidence="1" type="ORF">V1633_19245</name>
</gene>
<sequence>MLARLRNRLAGTVVLVFQPTEETLTGAAAMLDDGVFARVRSAEIHAMHCGPFPAASSW</sequence>
<dbReference type="RefSeq" id="WP_331215735.1">
    <property type="nucleotide sequence ID" value="NZ_JAZGQK010000016.1"/>
</dbReference>
<dbReference type="Pfam" id="PF01546">
    <property type="entry name" value="Peptidase_M20"/>
    <property type="match status" value="1"/>
</dbReference>
<dbReference type="Proteomes" id="UP001332243">
    <property type="component" value="Unassembled WGS sequence"/>
</dbReference>
<keyword evidence="2" id="KW-1185">Reference proteome</keyword>
<proteinExistence type="predicted"/>
<name>A0ABU7RVU5_9ACTN</name>
<dbReference type="Gene3D" id="3.40.630.10">
    <property type="entry name" value="Zn peptidases"/>
    <property type="match status" value="1"/>
</dbReference>
<organism evidence="1 2">
    <name type="scientific">Plantactinospora sonchi</name>
    <dbReference type="NCBI Taxonomy" id="1544735"/>
    <lineage>
        <taxon>Bacteria</taxon>
        <taxon>Bacillati</taxon>
        <taxon>Actinomycetota</taxon>
        <taxon>Actinomycetes</taxon>
        <taxon>Micromonosporales</taxon>
        <taxon>Micromonosporaceae</taxon>
        <taxon>Plantactinospora</taxon>
    </lineage>
</organism>
<dbReference type="SUPFAM" id="SSF53187">
    <property type="entry name" value="Zn-dependent exopeptidases"/>
    <property type="match status" value="1"/>
</dbReference>
<comment type="caution">
    <text evidence="1">The sequence shown here is derived from an EMBL/GenBank/DDBJ whole genome shotgun (WGS) entry which is preliminary data.</text>
</comment>
<accession>A0ABU7RVU5</accession>
<protein>
    <submittedName>
        <fullName evidence="1">M20/M25/M40 family metallo-hydrolase</fullName>
    </submittedName>
</protein>
<evidence type="ECO:0000313" key="1">
    <source>
        <dbReference type="EMBL" id="MEE6260625.1"/>
    </source>
</evidence>
<evidence type="ECO:0000313" key="2">
    <source>
        <dbReference type="Proteomes" id="UP001332243"/>
    </source>
</evidence>
<reference evidence="1 2" key="1">
    <citation type="submission" date="2024-01" db="EMBL/GenBank/DDBJ databases">
        <title>Genome insights into Plantactinospora sonchi sp. nov.</title>
        <authorList>
            <person name="Wang L."/>
        </authorList>
    </citation>
    <scope>NUCLEOTIDE SEQUENCE [LARGE SCALE GENOMIC DNA]</scope>
    <source>
        <strain evidence="1 2">NEAU-QY2</strain>
    </source>
</reference>
<dbReference type="EMBL" id="JAZGQK010000016">
    <property type="protein sequence ID" value="MEE6260625.1"/>
    <property type="molecule type" value="Genomic_DNA"/>
</dbReference>
<dbReference type="InterPro" id="IPR002933">
    <property type="entry name" value="Peptidase_M20"/>
</dbReference>